<proteinExistence type="predicted"/>
<keyword evidence="1" id="KW-0808">Transferase</keyword>
<dbReference type="Proteomes" id="UP000460412">
    <property type="component" value="Unassembled WGS sequence"/>
</dbReference>
<evidence type="ECO:0000313" key="2">
    <source>
        <dbReference type="Proteomes" id="UP000460412"/>
    </source>
</evidence>
<dbReference type="InterPro" id="IPR029465">
    <property type="entry name" value="ATPgrasp_TupA"/>
</dbReference>
<dbReference type="EMBL" id="WUQX01000001">
    <property type="protein sequence ID" value="MXP74790.1"/>
    <property type="molecule type" value="Genomic_DNA"/>
</dbReference>
<sequence>MTHMFRFFDPDYLYVFFAARGLMPFDTDEKYLYHKFKTRMGYYPDLANPKTFNEKLQWLKLYDRKPEYTKMVDKYAVKEYVADKIGKQYIIPTLGVWDRFEDIDFDTLPNKFVLKCTHDSGGLVIVRDKTKLDKSKAKKKLSKSLRTNYYRFGREWPYKDVQPRIIAEKYMEDKNTEELRDYKFFVFNGVVKAMFIATDRFKKGDETKFDFFDMEYRHLPLTNGHPNSNVIPKKPETFMEMKQLASKIAENLPNARVDFYEVNGRSYFGEITFYHWSGMTPFEPQEWDRKFGDWITLPKGGGYFER</sequence>
<gene>
    <name evidence="1" type="ORF">GN277_05165</name>
</gene>
<accession>A0A7X3ME60</accession>
<reference evidence="1 2" key="1">
    <citation type="submission" date="2019-12" db="EMBL/GenBank/DDBJ databases">
        <title>Sporaefaciens musculi gen. nov., sp. nov., a novel bacterium isolated from the caecum of an obese mouse.</title>
        <authorList>
            <person name="Rasmussen T.S."/>
            <person name="Streidl T."/>
            <person name="Hitch T.C.A."/>
            <person name="Wortmann E."/>
            <person name="Deptula P."/>
            <person name="Hansen M."/>
            <person name="Nielsen D.S."/>
            <person name="Clavel T."/>
            <person name="Vogensen F.K."/>
        </authorList>
    </citation>
    <scope>NUCLEOTIDE SEQUENCE [LARGE SCALE GENOMIC DNA]</scope>
    <source>
        <strain evidence="1 2">WCA-9-b2</strain>
    </source>
</reference>
<evidence type="ECO:0000313" key="1">
    <source>
        <dbReference type="EMBL" id="MXP74790.1"/>
    </source>
</evidence>
<comment type="caution">
    <text evidence="1">The sequence shown here is derived from an EMBL/GenBank/DDBJ whole genome shotgun (WGS) entry which is preliminary data.</text>
</comment>
<dbReference type="Pfam" id="PF14305">
    <property type="entry name" value="ATPgrasp_TupA"/>
    <property type="match status" value="1"/>
</dbReference>
<dbReference type="GO" id="GO:0016740">
    <property type="term" value="F:transferase activity"/>
    <property type="evidence" value="ECO:0007669"/>
    <property type="project" value="UniProtKB-KW"/>
</dbReference>
<dbReference type="AlphaFoldDB" id="A0A7X3ME60"/>
<name>A0A7X3ME60_9FIRM</name>
<keyword evidence="2" id="KW-1185">Reference proteome</keyword>
<organism evidence="1 2">
    <name type="scientific">Sporofaciens musculi</name>
    <dbReference type="NCBI Taxonomy" id="2681861"/>
    <lineage>
        <taxon>Bacteria</taxon>
        <taxon>Bacillati</taxon>
        <taxon>Bacillota</taxon>
        <taxon>Clostridia</taxon>
        <taxon>Lachnospirales</taxon>
        <taxon>Lachnospiraceae</taxon>
        <taxon>Sporofaciens</taxon>
    </lineage>
</organism>
<protein>
    <submittedName>
        <fullName evidence="1">Glycosyl transferase</fullName>
    </submittedName>
</protein>